<feature type="domain" description="Thioredoxin" evidence="9">
    <location>
        <begin position="16"/>
        <end position="171"/>
    </location>
</feature>
<dbReference type="InterPro" id="IPR036249">
    <property type="entry name" value="Thioredoxin-like_sf"/>
</dbReference>
<dbReference type="PIRSF" id="PIRSF000239">
    <property type="entry name" value="AHPC"/>
    <property type="match status" value="1"/>
</dbReference>
<organism evidence="10 11">
    <name type="scientific">Henriciella marina</name>
    <dbReference type="NCBI Taxonomy" id="453851"/>
    <lineage>
        <taxon>Bacteria</taxon>
        <taxon>Pseudomonadati</taxon>
        <taxon>Pseudomonadota</taxon>
        <taxon>Alphaproteobacteria</taxon>
        <taxon>Hyphomonadales</taxon>
        <taxon>Hyphomonadaceae</taxon>
        <taxon>Henriciella</taxon>
    </lineage>
</organism>
<dbReference type="InterPro" id="IPR024706">
    <property type="entry name" value="Peroxiredoxin_AhpC-typ"/>
</dbReference>
<evidence type="ECO:0000256" key="1">
    <source>
        <dbReference type="ARBA" id="ARBA00009796"/>
    </source>
</evidence>
<name>A0ABT4LYE9_9PROT</name>
<evidence type="ECO:0000259" key="9">
    <source>
        <dbReference type="PROSITE" id="PS51352"/>
    </source>
</evidence>
<protein>
    <recommendedName>
        <fullName evidence="8">Peroxiredoxin</fullName>
        <ecNumber evidence="8">1.11.1.24</ecNumber>
    </recommendedName>
    <alternativeName>
        <fullName evidence="8">Thioredoxin-dependent peroxiredoxin</fullName>
    </alternativeName>
</protein>
<evidence type="ECO:0000256" key="6">
    <source>
        <dbReference type="ARBA" id="ARBA00023284"/>
    </source>
</evidence>
<dbReference type="SUPFAM" id="SSF52833">
    <property type="entry name" value="Thioredoxin-like"/>
    <property type="match status" value="1"/>
</dbReference>
<comment type="similarity">
    <text evidence="8">Belongs to the peroxiredoxin family. Prx6 subfamily.</text>
</comment>
<evidence type="ECO:0000256" key="4">
    <source>
        <dbReference type="ARBA" id="ARBA00022862"/>
    </source>
</evidence>
<dbReference type="HAMAP" id="MF_00401">
    <property type="entry name" value="Peroxiredoxin"/>
    <property type="match status" value="1"/>
</dbReference>
<comment type="function">
    <text evidence="7 8">Thiol-specific peroxidase that catalyzes the reduction of hydrogen peroxide and organic hydroperoxides to water and alcohols, respectively. Plays a role in cell protection against oxidative stress by detoxifying peroxides.</text>
</comment>
<keyword evidence="5 8" id="KW-0560">Oxidoreductase</keyword>
<feature type="active site" description="Cysteine sulfenic acid (-SOH) intermediate" evidence="8">
    <location>
        <position position="57"/>
    </location>
</feature>
<comment type="subunit">
    <text evidence="8">Homodecamer. Pentamer of dimers that assemble into a ring structure.</text>
</comment>
<dbReference type="PANTHER" id="PTHR10681:SF128">
    <property type="entry name" value="THIOREDOXIN-DEPENDENT PEROXIDE REDUCTASE, MITOCHONDRIAL"/>
    <property type="match status" value="1"/>
</dbReference>
<comment type="similarity">
    <text evidence="1">Belongs to the peroxiredoxin family. AhpC/Prx1 subfamily.</text>
</comment>
<dbReference type="InterPro" id="IPR019479">
    <property type="entry name" value="Peroxiredoxin_C"/>
</dbReference>
<evidence type="ECO:0000256" key="2">
    <source>
        <dbReference type="ARBA" id="ARBA00022490"/>
    </source>
</evidence>
<dbReference type="EMBL" id="JAPWGW010000002">
    <property type="protein sequence ID" value="MCZ4298169.1"/>
    <property type="molecule type" value="Genomic_DNA"/>
</dbReference>
<sequence>MEGQIMLDIASTNQVAQIGSAAPDFDARTTEGLVRLSDYRGRWLVFFSHPADFTPVCTSEFVAFEKQIEAFNSLDCDLLGLSVDSLYSHLAWVKDIEARFGVRISFPIVEDISMAIARAYGMIHAASDSTASVRSVFFIDPEGIIRALIHYPLAVGRSVDEIFRVLAALQTSETAGVSTPEGWRPGDDAVLPAPTDMRQVDERAAMEGHAWYLTSKGGQQ</sequence>
<keyword evidence="3 8" id="KW-0575">Peroxidase</keyword>
<comment type="catalytic activity">
    <reaction evidence="8">
        <text>a hydroperoxide + [thioredoxin]-dithiol = an alcohol + [thioredoxin]-disulfide + H2O</text>
        <dbReference type="Rhea" id="RHEA:62620"/>
        <dbReference type="Rhea" id="RHEA-COMP:10698"/>
        <dbReference type="Rhea" id="RHEA-COMP:10700"/>
        <dbReference type="ChEBI" id="CHEBI:15377"/>
        <dbReference type="ChEBI" id="CHEBI:29950"/>
        <dbReference type="ChEBI" id="CHEBI:30879"/>
        <dbReference type="ChEBI" id="CHEBI:35924"/>
        <dbReference type="ChEBI" id="CHEBI:50058"/>
        <dbReference type="EC" id="1.11.1.24"/>
    </reaction>
</comment>
<evidence type="ECO:0000256" key="7">
    <source>
        <dbReference type="ARBA" id="ARBA00037420"/>
    </source>
</evidence>
<evidence type="ECO:0000256" key="5">
    <source>
        <dbReference type="ARBA" id="ARBA00023002"/>
    </source>
</evidence>
<dbReference type="PROSITE" id="PS51352">
    <property type="entry name" value="THIOREDOXIN_2"/>
    <property type="match status" value="1"/>
</dbReference>
<dbReference type="Proteomes" id="UP001083770">
    <property type="component" value="Unassembled WGS sequence"/>
</dbReference>
<dbReference type="RefSeq" id="WP_269402283.1">
    <property type="nucleotide sequence ID" value="NZ_JAPWGW010000002.1"/>
</dbReference>
<keyword evidence="11" id="KW-1185">Reference proteome</keyword>
<proteinExistence type="inferred from homology"/>
<dbReference type="InterPro" id="IPR000866">
    <property type="entry name" value="AhpC/TSA"/>
</dbReference>
<dbReference type="InterPro" id="IPR013766">
    <property type="entry name" value="Thioredoxin_domain"/>
</dbReference>
<evidence type="ECO:0000256" key="3">
    <source>
        <dbReference type="ARBA" id="ARBA00022559"/>
    </source>
</evidence>
<reference evidence="10" key="1">
    <citation type="submission" date="2022-12" db="EMBL/GenBank/DDBJ databases">
        <title>Bacterial isolates from different developmental stages of Nematostella vectensis.</title>
        <authorList>
            <person name="Fraune S."/>
        </authorList>
    </citation>
    <scope>NUCLEOTIDE SEQUENCE</scope>
    <source>
        <strain evidence="10">G21632-S1</strain>
    </source>
</reference>
<comment type="miscellaneous">
    <text evidence="8">The active site is a conserved redox-active cysteine residue, the peroxidatic cysteine (C(P)), which makes the nucleophilic attack on the peroxide substrate. The peroxide oxidizes the C(P)-SH to cysteine sulfenic acid (C(P)-SOH), which then reacts with another cysteine residue, the resolving cysteine (C(R)), to form a disulfide bridge. The disulfide is subsequently reduced by an appropriate electron donor to complete the catalytic cycle. In this 1-Cys peroxiredoxin, no C(R) is present and C(P) instead forms a disulfide with a cysteine from another protein or with a small thiol molecule.</text>
</comment>
<dbReference type="PANTHER" id="PTHR10681">
    <property type="entry name" value="THIOREDOXIN PEROXIDASE"/>
    <property type="match status" value="1"/>
</dbReference>
<evidence type="ECO:0000313" key="10">
    <source>
        <dbReference type="EMBL" id="MCZ4298169.1"/>
    </source>
</evidence>
<evidence type="ECO:0000256" key="8">
    <source>
        <dbReference type="HAMAP-Rule" id="MF_00401"/>
    </source>
</evidence>
<keyword evidence="2 8" id="KW-0963">Cytoplasm</keyword>
<dbReference type="Gene3D" id="3.40.30.10">
    <property type="entry name" value="Glutaredoxin"/>
    <property type="match status" value="1"/>
</dbReference>
<dbReference type="GO" id="GO:0140824">
    <property type="term" value="F:thioredoxin-dependent peroxiredoxin activity"/>
    <property type="evidence" value="ECO:0007669"/>
    <property type="project" value="UniProtKB-EC"/>
</dbReference>
<accession>A0ABT4LYE9</accession>
<dbReference type="InterPro" id="IPR050217">
    <property type="entry name" value="Peroxiredoxin"/>
</dbReference>
<dbReference type="NCBIfam" id="NF009668">
    <property type="entry name" value="PRK13189.1"/>
    <property type="match status" value="1"/>
</dbReference>
<evidence type="ECO:0000313" key="11">
    <source>
        <dbReference type="Proteomes" id="UP001083770"/>
    </source>
</evidence>
<dbReference type="EC" id="1.11.1.24" evidence="8"/>
<dbReference type="Pfam" id="PF10417">
    <property type="entry name" value="1-cysPrx_C"/>
    <property type="match status" value="1"/>
</dbReference>
<keyword evidence="4 8" id="KW-0049">Antioxidant</keyword>
<gene>
    <name evidence="10" type="ORF">O4G74_08875</name>
</gene>
<dbReference type="Pfam" id="PF00578">
    <property type="entry name" value="AhpC-TSA"/>
    <property type="match status" value="1"/>
</dbReference>
<comment type="caution">
    <text evidence="8">Lacks conserved residue(s) required for the propagation of feature annotation.</text>
</comment>
<keyword evidence="6 8" id="KW-0676">Redox-active center</keyword>
<dbReference type="InterPro" id="IPR022915">
    <property type="entry name" value="Peroxiredoxin_TDXH"/>
</dbReference>
<comment type="caution">
    <text evidence="10">The sequence shown here is derived from an EMBL/GenBank/DDBJ whole genome shotgun (WGS) entry which is preliminary data.</text>
</comment>
<feature type="binding site" evidence="8">
    <location>
        <position position="134"/>
    </location>
    <ligand>
        <name>substrate</name>
    </ligand>
</feature>
<comment type="subcellular location">
    <subcellularLocation>
        <location evidence="8">Cytoplasm</location>
    </subcellularLocation>
</comment>